<dbReference type="InterPro" id="IPR016161">
    <property type="entry name" value="Ald_DH/histidinol_DH"/>
</dbReference>
<dbReference type="NCBIfam" id="NF006915">
    <property type="entry name" value="PRK09406.1"/>
    <property type="match status" value="1"/>
</dbReference>
<sequence length="457" mass="48643">MAIATVNPTTGVTECSFEPLTSEELETRLARASTGLTKLRNTSLEERTVLLDRLADILDDEVDRMAAIMTTEMGKTLASAKAEVRKCALGCRYYAKNAAAMLAAEPADATAVGAARAEVRYQPLGVVLAVMPWNFPAWQAIRFIAPALAAGNAVLLKHASNVPQSALLIEELVARAGFPEGAMQTLLITSDQVASVLRDERVAAATLTGSENAGRAVASLAGEQLKKMVLELGGSDPFIVLPSADVERAAEVAVTARTQNNGQSCIAAKRFIVHQDVYEAFTDAFVSRMAALRVGDPTDPETEVGPLASRSGVTEMTELVEDARSKGARVLCGGAALEGDGWFYPPTVVADISAEMRLFHEEAFGPLASLYRVASLDEAICLANATRFGLGSSVWTDDDDEVAHCVESIESGAVFVNGMTASFPELPFGGVKLSGYGRELSLYGLREFCNAKTVWVR</sequence>
<dbReference type="EMBL" id="AP022612">
    <property type="protein sequence ID" value="BBZ36423.1"/>
    <property type="molecule type" value="Genomic_DNA"/>
</dbReference>
<name>A0A7I7Y5P1_9MYCO</name>
<dbReference type="GO" id="GO:0006099">
    <property type="term" value="P:tricarboxylic acid cycle"/>
    <property type="evidence" value="ECO:0007669"/>
    <property type="project" value="UniProtKB-KW"/>
</dbReference>
<comment type="similarity">
    <text evidence="1">Belongs to the aldehyde dehydrogenase family.</text>
</comment>
<evidence type="ECO:0000256" key="4">
    <source>
        <dbReference type="ARBA" id="ARBA00023002"/>
    </source>
</evidence>
<dbReference type="InterPro" id="IPR047110">
    <property type="entry name" value="GABD/Sad-like"/>
</dbReference>
<dbReference type="InterPro" id="IPR016163">
    <property type="entry name" value="Ald_DH_C"/>
</dbReference>
<protein>
    <submittedName>
        <fullName evidence="5">Succinate-semialdehyde dehydrogenase [NADP(+)] 1</fullName>
    </submittedName>
</protein>
<evidence type="ECO:0000256" key="1">
    <source>
        <dbReference type="ARBA" id="ARBA00009986"/>
    </source>
</evidence>
<dbReference type="InterPro" id="IPR044148">
    <property type="entry name" value="ALDH_GabD1-like"/>
</dbReference>
<evidence type="ECO:0000256" key="2">
    <source>
        <dbReference type="ARBA" id="ARBA00022532"/>
    </source>
</evidence>
<keyword evidence="4" id="KW-0560">Oxidoreductase</keyword>
<dbReference type="Gene3D" id="3.40.309.10">
    <property type="entry name" value="Aldehyde Dehydrogenase, Chain A, domain 2"/>
    <property type="match status" value="1"/>
</dbReference>
<dbReference type="PANTHER" id="PTHR43217:SF1">
    <property type="entry name" value="SUCCINATE SEMIALDEHYDE DEHYDROGENASE [NAD(P)+] SAD"/>
    <property type="match status" value="1"/>
</dbReference>
<dbReference type="GO" id="GO:0004777">
    <property type="term" value="F:succinate-semialdehyde dehydrogenase (NAD+) activity"/>
    <property type="evidence" value="ECO:0007669"/>
    <property type="project" value="TreeGrafter"/>
</dbReference>
<keyword evidence="2" id="KW-0816">Tricarboxylic acid cycle</keyword>
<organism evidence="5 6">
    <name type="scientific">Mycolicibacterium confluentis</name>
    <dbReference type="NCBI Taxonomy" id="28047"/>
    <lineage>
        <taxon>Bacteria</taxon>
        <taxon>Bacillati</taxon>
        <taxon>Actinomycetota</taxon>
        <taxon>Actinomycetes</taxon>
        <taxon>Mycobacteriales</taxon>
        <taxon>Mycobacteriaceae</taxon>
        <taxon>Mycolicibacterium</taxon>
    </lineage>
</organism>
<keyword evidence="3" id="KW-0521">NADP</keyword>
<dbReference type="AlphaFoldDB" id="A0A7I7Y5P1"/>
<reference evidence="5" key="1">
    <citation type="journal article" date="2019" name="Emerg. Microbes Infect.">
        <title>Comprehensive subspecies identification of 175 nontuberculous mycobacteria species based on 7547 genomic profiles.</title>
        <authorList>
            <person name="Matsumoto Y."/>
            <person name="Kinjo T."/>
            <person name="Motooka D."/>
            <person name="Nabeya D."/>
            <person name="Jung N."/>
            <person name="Uechi K."/>
            <person name="Horii T."/>
            <person name="Iida T."/>
            <person name="Fujita J."/>
            <person name="Nakamura S."/>
        </authorList>
    </citation>
    <scope>NUCLEOTIDE SEQUENCE [LARGE SCALE GENOMIC DNA]</scope>
    <source>
        <strain evidence="5">JCM 13671</strain>
    </source>
</reference>
<gene>
    <name evidence="5" type="primary">gabD1</name>
    <name evidence="5" type="ORF">MCNF_50280</name>
</gene>
<dbReference type="OrthoDB" id="6882680at2"/>
<dbReference type="Pfam" id="PF00171">
    <property type="entry name" value="Aldedh"/>
    <property type="match status" value="1"/>
</dbReference>
<dbReference type="FunFam" id="3.40.605.10:FF:000012">
    <property type="entry name" value="NAD-dependent succinate-semialdehyde dehydrogenase"/>
    <property type="match status" value="1"/>
</dbReference>
<evidence type="ECO:0000313" key="5">
    <source>
        <dbReference type="EMBL" id="BBZ36423.1"/>
    </source>
</evidence>
<proteinExistence type="inferred from homology"/>
<evidence type="ECO:0000313" key="6">
    <source>
        <dbReference type="Proteomes" id="UP000466931"/>
    </source>
</evidence>
<dbReference type="Proteomes" id="UP000466931">
    <property type="component" value="Chromosome"/>
</dbReference>
<dbReference type="CDD" id="cd07100">
    <property type="entry name" value="ALDH_SSADH1_GabD1"/>
    <property type="match status" value="1"/>
</dbReference>
<accession>A0A7I7Y5P1</accession>
<keyword evidence="6" id="KW-1185">Reference proteome</keyword>
<dbReference type="GO" id="GO:0004030">
    <property type="term" value="F:aldehyde dehydrogenase [NAD(P)+] activity"/>
    <property type="evidence" value="ECO:0007669"/>
    <property type="project" value="InterPro"/>
</dbReference>
<evidence type="ECO:0000256" key="3">
    <source>
        <dbReference type="ARBA" id="ARBA00022857"/>
    </source>
</evidence>
<dbReference type="InterPro" id="IPR016162">
    <property type="entry name" value="Ald_DH_N"/>
</dbReference>
<reference evidence="5" key="2">
    <citation type="submission" date="2020-02" db="EMBL/GenBank/DDBJ databases">
        <authorList>
            <person name="Matsumoto Y."/>
            <person name="Motooka D."/>
            <person name="Nakamura S."/>
        </authorList>
    </citation>
    <scope>NUCLEOTIDE SEQUENCE</scope>
    <source>
        <strain evidence="5">JCM 13671</strain>
    </source>
</reference>
<dbReference type="SUPFAM" id="SSF53720">
    <property type="entry name" value="ALDH-like"/>
    <property type="match status" value="1"/>
</dbReference>
<dbReference type="RefSeq" id="WP_085152179.1">
    <property type="nucleotide sequence ID" value="NZ_AP022612.1"/>
</dbReference>
<dbReference type="Gene3D" id="3.40.605.10">
    <property type="entry name" value="Aldehyde Dehydrogenase, Chain A, domain 1"/>
    <property type="match status" value="1"/>
</dbReference>
<dbReference type="PANTHER" id="PTHR43217">
    <property type="entry name" value="SUCCINATE SEMIALDEHYDE DEHYDROGENASE [NAD(P)+] SAD"/>
    <property type="match status" value="1"/>
</dbReference>
<dbReference type="FunFam" id="3.40.309.10:FF:000010">
    <property type="entry name" value="Gamma-aminobutyraldehyde dehydrogenase"/>
    <property type="match status" value="1"/>
</dbReference>
<dbReference type="InterPro" id="IPR015590">
    <property type="entry name" value="Aldehyde_DH_dom"/>
</dbReference>